<dbReference type="EnsemblMetazoa" id="XM_021060918.2">
    <property type="protein sequence ID" value="XP_020916577.1"/>
    <property type="gene ID" value="LOC110253961"/>
</dbReference>
<feature type="transmembrane region" description="Helical" evidence="7">
    <location>
        <begin position="166"/>
        <end position="184"/>
    </location>
</feature>
<dbReference type="PANTHER" id="PTHR22750">
    <property type="entry name" value="G-PROTEIN COUPLED RECEPTOR"/>
    <property type="match status" value="1"/>
</dbReference>
<dbReference type="CDD" id="cd00637">
    <property type="entry name" value="7tm_classA_rhodopsin-like"/>
    <property type="match status" value="1"/>
</dbReference>
<name>A0A913Y8N2_EXADI</name>
<dbReference type="SUPFAM" id="SSF81321">
    <property type="entry name" value="Family A G protein-coupled receptor-like"/>
    <property type="match status" value="1"/>
</dbReference>
<keyword evidence="3 6" id="KW-0812">Transmembrane</keyword>
<dbReference type="Pfam" id="PF00001">
    <property type="entry name" value="7tm_1"/>
    <property type="match status" value="1"/>
</dbReference>
<organism evidence="9 10">
    <name type="scientific">Exaiptasia diaphana</name>
    <name type="common">Tropical sea anemone</name>
    <name type="synonym">Aiptasia pulchella</name>
    <dbReference type="NCBI Taxonomy" id="2652724"/>
    <lineage>
        <taxon>Eukaryota</taxon>
        <taxon>Metazoa</taxon>
        <taxon>Cnidaria</taxon>
        <taxon>Anthozoa</taxon>
        <taxon>Hexacorallia</taxon>
        <taxon>Actiniaria</taxon>
        <taxon>Aiptasiidae</taxon>
        <taxon>Exaiptasia</taxon>
    </lineage>
</organism>
<feature type="transmembrane region" description="Helical" evidence="7">
    <location>
        <begin position="59"/>
        <end position="84"/>
    </location>
</feature>
<dbReference type="AlphaFoldDB" id="A0A913Y8N2"/>
<feature type="transmembrane region" description="Helical" evidence="7">
    <location>
        <begin position="20"/>
        <end position="47"/>
    </location>
</feature>
<evidence type="ECO:0000313" key="9">
    <source>
        <dbReference type="EnsemblMetazoa" id="XP_020916577.1"/>
    </source>
</evidence>
<keyword evidence="6" id="KW-0807">Transducer</keyword>
<dbReference type="PROSITE" id="PS00237">
    <property type="entry name" value="G_PROTEIN_RECEP_F1_1"/>
    <property type="match status" value="1"/>
</dbReference>
<evidence type="ECO:0000256" key="2">
    <source>
        <dbReference type="ARBA" id="ARBA00022475"/>
    </source>
</evidence>
<protein>
    <recommendedName>
        <fullName evidence="8">G-protein coupled receptors family 1 profile domain-containing protein</fullName>
    </recommendedName>
</protein>
<feature type="domain" description="G-protein coupled receptors family 1 profile" evidence="8">
    <location>
        <begin position="38"/>
        <end position="269"/>
    </location>
</feature>
<dbReference type="Gene3D" id="1.20.1070.10">
    <property type="entry name" value="Rhodopsin 7-helix transmembrane proteins"/>
    <property type="match status" value="1"/>
</dbReference>
<dbReference type="GO" id="GO:0005886">
    <property type="term" value="C:plasma membrane"/>
    <property type="evidence" value="ECO:0007669"/>
    <property type="project" value="UniProtKB-SubCell"/>
</dbReference>
<evidence type="ECO:0000256" key="6">
    <source>
        <dbReference type="RuleBase" id="RU000688"/>
    </source>
</evidence>
<reference evidence="9" key="1">
    <citation type="submission" date="2022-11" db="UniProtKB">
        <authorList>
            <consortium name="EnsemblMetazoa"/>
        </authorList>
    </citation>
    <scope>IDENTIFICATION</scope>
</reference>
<feature type="transmembrane region" description="Helical" evidence="7">
    <location>
        <begin position="221"/>
        <end position="244"/>
    </location>
</feature>
<keyword evidence="2" id="KW-1003">Cell membrane</keyword>
<feature type="transmembrane region" description="Helical" evidence="7">
    <location>
        <begin position="250"/>
        <end position="271"/>
    </location>
</feature>
<evidence type="ECO:0000256" key="7">
    <source>
        <dbReference type="SAM" id="Phobius"/>
    </source>
</evidence>
<comment type="similarity">
    <text evidence="6">Belongs to the G-protein coupled receptor 1 family.</text>
</comment>
<dbReference type="OrthoDB" id="10042731at2759"/>
<evidence type="ECO:0000256" key="3">
    <source>
        <dbReference type="ARBA" id="ARBA00022692"/>
    </source>
</evidence>
<dbReference type="InterPro" id="IPR000276">
    <property type="entry name" value="GPCR_Rhodpsn"/>
</dbReference>
<keyword evidence="6" id="KW-0675">Receptor</keyword>
<dbReference type="KEGG" id="epa:110253961"/>
<dbReference type="SMART" id="SM01381">
    <property type="entry name" value="7TM_GPCR_Srsx"/>
    <property type="match status" value="1"/>
</dbReference>
<keyword evidence="4 7" id="KW-1133">Transmembrane helix</keyword>
<keyword evidence="5 7" id="KW-0472">Membrane</keyword>
<dbReference type="Proteomes" id="UP000887567">
    <property type="component" value="Unplaced"/>
</dbReference>
<sequence length="294" mass="32883">MNNFTEPPSNGSFERLEKGLAISLISINALSSVVACVLNFLIIATFIKTSSMWTPSYILIVSLAFSDLGVGALVQPVFCVNLFATMKACPSLFDMSSDITQKSGWVLVFSSFLTITAITIDRFLALNLHLRYQELVTTQRSLTAVIFIWILGLSGLLTQWFHIAEIIYPSVVATLVILNITLMVKISRAVSKHSATIHAQEQAVQGSLDLPGYKKTVNTMYYIMGTLAVCYVPVVSEKIISFVIKRSAIAWYLTYTIMLINSALNPVIYFWRIQDMRNALLQLFRTMPCCQQQH</sequence>
<dbReference type="RefSeq" id="XP_020916577.1">
    <property type="nucleotide sequence ID" value="XM_021060918.2"/>
</dbReference>
<dbReference type="OMA" id="TAVIFIW"/>
<dbReference type="GeneID" id="110253961"/>
<proteinExistence type="inferred from homology"/>
<evidence type="ECO:0000256" key="5">
    <source>
        <dbReference type="ARBA" id="ARBA00023136"/>
    </source>
</evidence>
<evidence type="ECO:0000313" key="10">
    <source>
        <dbReference type="Proteomes" id="UP000887567"/>
    </source>
</evidence>
<feature type="transmembrane region" description="Helical" evidence="7">
    <location>
        <begin position="142"/>
        <end position="160"/>
    </location>
</feature>
<dbReference type="PROSITE" id="PS50262">
    <property type="entry name" value="G_PROTEIN_RECEP_F1_2"/>
    <property type="match status" value="1"/>
</dbReference>
<keyword evidence="10" id="KW-1185">Reference proteome</keyword>
<keyword evidence="6" id="KW-0297">G-protein coupled receptor</keyword>
<evidence type="ECO:0000256" key="4">
    <source>
        <dbReference type="ARBA" id="ARBA00022989"/>
    </source>
</evidence>
<dbReference type="PRINTS" id="PR00237">
    <property type="entry name" value="GPCRRHODOPSN"/>
</dbReference>
<dbReference type="InterPro" id="IPR017452">
    <property type="entry name" value="GPCR_Rhodpsn_7TM"/>
</dbReference>
<evidence type="ECO:0000256" key="1">
    <source>
        <dbReference type="ARBA" id="ARBA00004651"/>
    </source>
</evidence>
<evidence type="ECO:0000259" key="8">
    <source>
        <dbReference type="PROSITE" id="PS50262"/>
    </source>
</evidence>
<accession>A0A913Y8N2</accession>
<dbReference type="GO" id="GO:0004930">
    <property type="term" value="F:G protein-coupled receptor activity"/>
    <property type="evidence" value="ECO:0007669"/>
    <property type="project" value="UniProtKB-KW"/>
</dbReference>
<feature type="transmembrane region" description="Helical" evidence="7">
    <location>
        <begin position="104"/>
        <end position="130"/>
    </location>
</feature>
<comment type="subcellular location">
    <subcellularLocation>
        <location evidence="1">Cell membrane</location>
        <topology evidence="1">Multi-pass membrane protein</topology>
    </subcellularLocation>
</comment>